<accession>A0ABY7D4W2</accession>
<feature type="compositionally biased region" description="Polar residues" evidence="1">
    <location>
        <begin position="236"/>
        <end position="252"/>
    </location>
</feature>
<feature type="compositionally biased region" description="Low complexity" evidence="1">
    <location>
        <begin position="430"/>
        <end position="463"/>
    </location>
</feature>
<reference evidence="2" key="1">
    <citation type="submission" date="2022-10" db="EMBL/GenBank/DDBJ databases">
        <title>Puccinia triticina Genome sequencing and assembly.</title>
        <authorList>
            <person name="Li C."/>
        </authorList>
    </citation>
    <scope>NUCLEOTIDE SEQUENCE</scope>
    <source>
        <strain evidence="2">Pt15</strain>
    </source>
</reference>
<dbReference type="GeneID" id="77803534"/>
<evidence type="ECO:0000313" key="2">
    <source>
        <dbReference type="EMBL" id="WAQ91040.1"/>
    </source>
</evidence>
<organism evidence="2 3">
    <name type="scientific">Puccinia triticina</name>
    <dbReference type="NCBI Taxonomy" id="208348"/>
    <lineage>
        <taxon>Eukaryota</taxon>
        <taxon>Fungi</taxon>
        <taxon>Dikarya</taxon>
        <taxon>Basidiomycota</taxon>
        <taxon>Pucciniomycotina</taxon>
        <taxon>Pucciniomycetes</taxon>
        <taxon>Pucciniales</taxon>
        <taxon>Pucciniaceae</taxon>
        <taxon>Puccinia</taxon>
    </lineage>
</organism>
<feature type="region of interest" description="Disordered" evidence="1">
    <location>
        <begin position="385"/>
        <end position="482"/>
    </location>
</feature>
<dbReference type="Proteomes" id="UP001164743">
    <property type="component" value="Chromosome 13A"/>
</dbReference>
<feature type="compositionally biased region" description="Pro residues" evidence="1">
    <location>
        <begin position="464"/>
        <end position="475"/>
    </location>
</feature>
<evidence type="ECO:0000313" key="3">
    <source>
        <dbReference type="Proteomes" id="UP001164743"/>
    </source>
</evidence>
<evidence type="ECO:0000256" key="1">
    <source>
        <dbReference type="SAM" id="MobiDB-lite"/>
    </source>
</evidence>
<feature type="compositionally biased region" description="Polar residues" evidence="1">
    <location>
        <begin position="102"/>
        <end position="124"/>
    </location>
</feature>
<feature type="compositionally biased region" description="Basic and acidic residues" evidence="1">
    <location>
        <begin position="395"/>
        <end position="422"/>
    </location>
</feature>
<dbReference type="EMBL" id="CP110433">
    <property type="protein sequence ID" value="WAQ91040.1"/>
    <property type="molecule type" value="Genomic_DNA"/>
</dbReference>
<feature type="compositionally biased region" description="Low complexity" evidence="1">
    <location>
        <begin position="341"/>
        <end position="353"/>
    </location>
</feature>
<feature type="region of interest" description="Disordered" evidence="1">
    <location>
        <begin position="86"/>
        <end position="252"/>
    </location>
</feature>
<feature type="compositionally biased region" description="Low complexity" evidence="1">
    <location>
        <begin position="171"/>
        <end position="180"/>
    </location>
</feature>
<feature type="region of interest" description="Disordered" evidence="1">
    <location>
        <begin position="35"/>
        <end position="67"/>
    </location>
</feature>
<feature type="compositionally biased region" description="Basic and acidic residues" evidence="1">
    <location>
        <begin position="53"/>
        <end position="62"/>
    </location>
</feature>
<sequence>MSSIKCNDSGSFKHQAKGVFRKIFLSAKKSLIPSKTKLTRKASSSTWRSKSKNASEDPDTAKPKISYPMKLHNSDLTFVTTQDPWESSVRSSGLHRRATVGTARSHNRSASCTESRFSTRQPSQEGKRLSFGAQHRVSKDLTCNLNPHLRIRPEAVPSLNRSAGTDRPKSASHARSSSGDSHSKRSQNQSFPPNRGSLYRHPPTRPLSLSHHSRRNSVLVAGDENPRRSYIEGASRRSSMASSNLTSTTNQLRQSWTTGRAILDPSTPQGSGLSCSERSFVITSGTDQKSISSYRRPARNDWAGVIEEDITLTLMGCPESLPTTKRASRVAAVRSTPPPIATSSGPAPTITSPIPSPLLALSLSSAEDASPENFLSEDQISHSEDASLENLSLDDTPRKPLRSEHTPRKLVHAEETPRKPVASEDASSLPPSVDAPPTTTSPSTSITQRSASPSATPPCVASSPTPPSTPSPPPSIRSIPLPQIHKPLSLLFESRGSSQIDGIDGQSKRRSDWYSELMTTVEQSISKLN</sequence>
<gene>
    <name evidence="2" type="ORF">PtA15_13A440</name>
</gene>
<dbReference type="RefSeq" id="XP_053026595.1">
    <property type="nucleotide sequence ID" value="XM_053162639.1"/>
</dbReference>
<name>A0ABY7D4W2_9BASI</name>
<protein>
    <submittedName>
        <fullName evidence="2">Uncharacterized protein</fullName>
    </submittedName>
</protein>
<feature type="region of interest" description="Disordered" evidence="1">
    <location>
        <begin position="326"/>
        <end position="353"/>
    </location>
</feature>
<proteinExistence type="predicted"/>
<keyword evidence="3" id="KW-1185">Reference proteome</keyword>
<feature type="region of interest" description="Disordered" evidence="1">
    <location>
        <begin position="492"/>
        <end position="511"/>
    </location>
</feature>